<dbReference type="Proteomes" id="UP000649328">
    <property type="component" value="Unassembled WGS sequence"/>
</dbReference>
<protein>
    <recommendedName>
        <fullName evidence="3">ubiquitinyl hydrolase 1</fullName>
        <ecNumber evidence="3">3.4.19.12</ecNumber>
    </recommendedName>
</protein>
<dbReference type="SUPFAM" id="SSF54001">
    <property type="entry name" value="Cysteine proteinases"/>
    <property type="match status" value="1"/>
</dbReference>
<dbReference type="PANTHER" id="PTHR10589">
    <property type="entry name" value="UBIQUITIN CARBOXYL-TERMINAL HYDROLASE"/>
    <property type="match status" value="1"/>
</dbReference>
<evidence type="ECO:0000259" key="9">
    <source>
        <dbReference type="PROSITE" id="PS52048"/>
    </source>
</evidence>
<evidence type="ECO:0000256" key="1">
    <source>
        <dbReference type="ARBA" id="ARBA00000707"/>
    </source>
</evidence>
<dbReference type="GO" id="GO:0004843">
    <property type="term" value="F:cysteine-type deubiquitinase activity"/>
    <property type="evidence" value="ECO:0007669"/>
    <property type="project" value="UniProtKB-EC"/>
</dbReference>
<gene>
    <name evidence="10" type="ORF">HF325_001593</name>
</gene>
<evidence type="ECO:0000256" key="4">
    <source>
        <dbReference type="ARBA" id="ARBA00022670"/>
    </source>
</evidence>
<feature type="domain" description="UCH catalytic" evidence="9">
    <location>
        <begin position="1"/>
        <end position="124"/>
    </location>
</feature>
<evidence type="ECO:0000256" key="2">
    <source>
        <dbReference type="ARBA" id="ARBA00009326"/>
    </source>
</evidence>
<keyword evidence="4" id="KW-0645">Protease</keyword>
<comment type="caution">
    <text evidence="10">The sequence shown here is derived from an EMBL/GenBank/DDBJ whole genome shotgun (WGS) entry which is preliminary data.</text>
</comment>
<comment type="similarity">
    <text evidence="2 8">Belongs to the peptidase C12 family.</text>
</comment>
<evidence type="ECO:0000313" key="10">
    <source>
        <dbReference type="EMBL" id="KAF8004145.1"/>
    </source>
</evidence>
<dbReference type="EC" id="3.4.19.12" evidence="3"/>
<dbReference type="InterPro" id="IPR001578">
    <property type="entry name" value="Peptidase_C12_UCH"/>
</dbReference>
<dbReference type="Gene3D" id="3.40.532.10">
    <property type="entry name" value="Peptidase C12, ubiquitin carboxyl-terminal hydrolase"/>
    <property type="match status" value="1"/>
</dbReference>
<proteinExistence type="inferred from homology"/>
<dbReference type="GO" id="GO:0016579">
    <property type="term" value="P:protein deubiquitination"/>
    <property type="evidence" value="ECO:0007669"/>
    <property type="project" value="TreeGrafter"/>
</dbReference>
<dbReference type="PROSITE" id="PS52048">
    <property type="entry name" value="UCH_DOMAIN"/>
    <property type="match status" value="1"/>
</dbReference>
<keyword evidence="7" id="KW-0788">Thiol protease</keyword>
<dbReference type="AlphaFoldDB" id="A0A8H7GUT9"/>
<accession>A0A8H7GUT9</accession>
<keyword evidence="11" id="KW-1185">Reference proteome</keyword>
<evidence type="ECO:0000256" key="6">
    <source>
        <dbReference type="ARBA" id="ARBA00022801"/>
    </source>
</evidence>
<dbReference type="InterPro" id="IPR036959">
    <property type="entry name" value="Peptidase_C12_UCH_sf"/>
</dbReference>
<dbReference type="Pfam" id="PF01088">
    <property type="entry name" value="Peptidase_C12"/>
    <property type="match status" value="1"/>
</dbReference>
<dbReference type="PANTHER" id="PTHR10589:SF17">
    <property type="entry name" value="UBIQUITIN CARBOXYL-TERMINAL HYDROLASE"/>
    <property type="match status" value="1"/>
</dbReference>
<dbReference type="GO" id="GO:0005737">
    <property type="term" value="C:cytoplasm"/>
    <property type="evidence" value="ECO:0007669"/>
    <property type="project" value="TreeGrafter"/>
</dbReference>
<evidence type="ECO:0000256" key="5">
    <source>
        <dbReference type="ARBA" id="ARBA00022786"/>
    </source>
</evidence>
<dbReference type="OrthoDB" id="427186at2759"/>
<dbReference type="EMBL" id="JACBPP010000002">
    <property type="protein sequence ID" value="KAF8004145.1"/>
    <property type="molecule type" value="Genomic_DNA"/>
</dbReference>
<evidence type="ECO:0000313" key="11">
    <source>
        <dbReference type="Proteomes" id="UP000649328"/>
    </source>
</evidence>
<dbReference type="GO" id="GO:0006511">
    <property type="term" value="P:ubiquitin-dependent protein catabolic process"/>
    <property type="evidence" value="ECO:0007669"/>
    <property type="project" value="InterPro"/>
</dbReference>
<reference evidence="10" key="1">
    <citation type="submission" date="2020-10" db="EMBL/GenBank/DDBJ databases">
        <title>The Whole-Genome Sequence of Metschnikowia persimmonesis, a Novel Endophytic Yeast Species Isolated from Medicinal Plant Diospyros kaki Thumb.</title>
        <authorList>
            <person name="Rahmat E."/>
            <person name="Kang Y."/>
        </authorList>
    </citation>
    <scope>NUCLEOTIDE SEQUENCE</scope>
    <source>
        <strain evidence="10">KIOM G15050</strain>
    </source>
</reference>
<name>A0A8H7GUT9_9ASCO</name>
<evidence type="ECO:0000256" key="7">
    <source>
        <dbReference type="ARBA" id="ARBA00022807"/>
    </source>
</evidence>
<keyword evidence="6" id="KW-0378">Hydrolase</keyword>
<keyword evidence="5" id="KW-0833">Ubl conjugation pathway</keyword>
<dbReference type="InterPro" id="IPR038765">
    <property type="entry name" value="Papain-like_cys_pep_sf"/>
</dbReference>
<comment type="catalytic activity">
    <reaction evidence="1">
        <text>Thiol-dependent hydrolysis of ester, thioester, amide, peptide and isopeptide bonds formed by the C-terminal Gly of ubiquitin (a 76-residue protein attached to proteins as an intracellular targeting signal).</text>
        <dbReference type="EC" id="3.4.19.12"/>
    </reaction>
</comment>
<evidence type="ECO:0000256" key="8">
    <source>
        <dbReference type="PROSITE-ProRule" id="PRU01393"/>
    </source>
</evidence>
<sequence length="126" mass="13863">MQDLALNKLLLLQIGPDTTVEEAAALVELLEQSIQLDSNYGNQGQTEAPSATDAVEFHFIAYIKGRDNHLYELDGRRSGPVDLGESVEGAHILDDAKLVEKIQFYMDTTDESQRNNFALMAIAPGL</sequence>
<evidence type="ECO:0000256" key="3">
    <source>
        <dbReference type="ARBA" id="ARBA00012759"/>
    </source>
</evidence>
<comment type="caution">
    <text evidence="8">Lacks conserved residue(s) required for the propagation of feature annotation.</text>
</comment>
<organism evidence="10 11">
    <name type="scientific">Metschnikowia pulcherrima</name>
    <dbReference type="NCBI Taxonomy" id="27326"/>
    <lineage>
        <taxon>Eukaryota</taxon>
        <taxon>Fungi</taxon>
        <taxon>Dikarya</taxon>
        <taxon>Ascomycota</taxon>
        <taxon>Saccharomycotina</taxon>
        <taxon>Pichiomycetes</taxon>
        <taxon>Metschnikowiaceae</taxon>
        <taxon>Metschnikowia</taxon>
    </lineage>
</organism>